<dbReference type="SUPFAM" id="SSF101173">
    <property type="entry name" value="Docking domain B of the erythromycin polyketide synthase (DEBS)"/>
    <property type="match status" value="1"/>
</dbReference>
<dbReference type="InterPro" id="IPR018201">
    <property type="entry name" value="Ketoacyl_synth_AS"/>
</dbReference>
<dbReference type="FunFam" id="3.40.366.10:FF:000002">
    <property type="entry name" value="Probable polyketide synthase 2"/>
    <property type="match status" value="1"/>
</dbReference>
<dbReference type="SUPFAM" id="SSF55048">
    <property type="entry name" value="Probable ACP-binding domain of malonyl-CoA ACP transacylase"/>
    <property type="match status" value="1"/>
</dbReference>
<sequence length="2214" mass="231632">MSSTPDEPGATTENKLREYLKRAIADARDLRERLRRTEDRVREPIAVTGMACRFPGQVTSPEDLWRVVADGVDAIGPFPGDRGWPLEALYEEAGGVSSSVTLEGGFLGDPAGFDAEFFGISPREAQTMDPQQRLLLEVSWEAVERAGIDPTSLRGSRTGVFLGGGTEDFAGLLAMCRDAEETASLTGTTSSVMSGRVAYTLGLEGPALTVDTACSSSLVTLHLAVQALRTGECDHALAGGVAVMSTPGIFPEFARQGGLASDGRCKAFADTADGTGWGEGIGVLLVERLSDARRGGRPVLAVIRGSAVNQDGASNGLTAPNGPSQQRVIRDALLNAGLSPTDVDAVEAHGTGTRLGDPIEAQALLTAYGQGRAEDRPLWVGSVKSNIGHTVAAAGVGGVIKTVMALRHGVLPRTLHVDEPTRQVDWSAGAVRVLTQARDWPDTGRPRRAGVSSFGISGTNAHVILEQGDDTPDTQDTSPATDQDARPVPWLLSARSEPALRAQAAKLLAHLTDHPEVRPQDVGLASAVSRAALEHRAVVVGADREGLVRGVAALAGGRPDAGVVRGRARGGPGPVFVFPGQGSQWAGMAVELLASSSVFAARMGECGEALSAFVDWSLSEVLSDEAALGRVDVVQPVLWAVMVSLAQVWRSYGVEPAAVVGHSQGEIAAAVVAGALSLEDGARVVALRSRAILALSGKGGMVSLPLASDEVRKVLARWDGRVEVAAVNGPASVVVAGENDALEELLAWAEEDGVRARRIAVDYASHSAHVEEIEAELAGLLAPVAPRPSSVAFSSCVTGGRLDTAGLDAGYWFRNLRQPVRFEEATRALLEQGHGLFVEVSPHAVLTGAVRETAEAAGREVAVTGTLRRGEGGPERLLLSLGEAYAHGAPVDWRECFTGTGARTVDLPTYAFQQRRYWTEMPTARFGDAALAGLGRADHPLLGAVVEPADGDRTVFTGRLSPREQPWTADHVVQGTVLLPGTAFLELALWVGERSGTPRVEELVLEAPLPLPASDPVRLQIVVEGPDDDGRRAVRFFSRAESDAEEWTRHGSAVLSGTPQPEFDLGAWPPTGAEPVELDGLYAKMATAGFDYGPAFRGLRAAWRRGEEVFAEVATDPAHTGGDEFVAHPALLDGALHGASLLPGTLDGGARLPFTWSGVTVYATGATSLRVRLAPAGTDALSLHAVDALGAPVLAVDELTFRPFSPDRPAVRPPAGQDALLRVEWPEIPVTAATTGTYAALGPDTLDGTRTYGTVAELDAALTAGEPVPSAVVARCPVAAADDDPAAAAERATLWGLDLLRQWLGAAGTADLPLVVVTRGAAPAPGTPPTATGTAHAALVGLLRSAQAEEPGRIVLVDLADHESPAPTRTHDARPTPAPPDDEPLTPALLDAALAAAEPELAVRGGRMHGRRLVRATDDRDVLRPPAGHTQWRLDITEPGSFGNLALVPDEEGTAELAAGQVRVAVRAAGLNFRDTLIALGMYPDRARLGSEGCGVVTEVGPHVTAYAPGDRVMGTLDTAFAPLSVADARLLAPVPDGWTDTDGASATVAFLTAYYGLVDLGGLSAGRRVLIHAGAGGVGTAAVQLARHLGAEVYATASRPKWDALRAAGLDAAHIADSRTLGFRDTFLAATDGHGMDVVLNCLAGEFTDASLELLPHGGRFVEMGKTDLRDPKTVAAAFPGVGYRPFDLAEAGPERIQEILRELGALFADGTLTPPPATAWDMHRAPGAFRALARANLVGKAVLTLPSAGFAADETVLVTGGTGTLGALVARRLVTHHAARRLLLLSRGGPEPDGARTLRADLAARGADVEVVAGDIGDPGTATMLHELLVRRGTRLGGIVHCAGTTDDGALGSLTEERVERVLRPKTHGAWNLHRLTELHPEVRQLLLFSSAAATVGSPGQANYAAANAFLDALAHRRAAQGLPAVSIGWGLWEQASALTAHLDATDHRRLRSSGFRALTTDEALALFDEVLLGRTRGPVVVAAPVDGAALRNRNAREPLPPFFQTLLGPAGARTRRRAAGETHEPGAVLRSRLVAMPEERRRSTLLQLVRGEVAAVLGHADAGLVDTERSFREMGFDSLTAVELRNRLNAATGLRLPATLVFDHPRLDALAAHVSERFGPAATGSATAADGGAREAEIRSLLMSVPLARLRENGLLDPLLALATGRTGPSGGAVTAEPDRGDDIRAMDAQALVEMARSLSVERESETGTDA</sequence>
<dbReference type="SMART" id="SM00822">
    <property type="entry name" value="PKS_KR"/>
    <property type="match status" value="1"/>
</dbReference>
<dbReference type="Gene3D" id="3.10.129.110">
    <property type="entry name" value="Polyketide synthase dehydratase"/>
    <property type="match status" value="1"/>
</dbReference>
<dbReference type="Pfam" id="PF00698">
    <property type="entry name" value="Acyl_transf_1"/>
    <property type="match status" value="1"/>
</dbReference>
<dbReference type="GO" id="GO:0016491">
    <property type="term" value="F:oxidoreductase activity"/>
    <property type="evidence" value="ECO:0007669"/>
    <property type="project" value="InterPro"/>
</dbReference>
<dbReference type="Pfam" id="PF08990">
    <property type="entry name" value="Docking"/>
    <property type="match status" value="1"/>
</dbReference>
<dbReference type="GO" id="GO:0033068">
    <property type="term" value="P:macrolide biosynthetic process"/>
    <property type="evidence" value="ECO:0007669"/>
    <property type="project" value="UniProtKB-ARBA"/>
</dbReference>
<feature type="region of interest" description="Disordered" evidence="10">
    <location>
        <begin position="466"/>
        <end position="485"/>
    </location>
</feature>
<dbReference type="Gene3D" id="3.40.50.11460">
    <property type="match status" value="1"/>
</dbReference>
<dbReference type="SMART" id="SM00823">
    <property type="entry name" value="PKS_PP"/>
    <property type="match status" value="1"/>
</dbReference>
<dbReference type="InterPro" id="IPR016035">
    <property type="entry name" value="Acyl_Trfase/lysoPLipase"/>
</dbReference>
<dbReference type="SUPFAM" id="SSF50129">
    <property type="entry name" value="GroES-like"/>
    <property type="match status" value="1"/>
</dbReference>
<name>A0A481S9K5_9ACTN</name>
<accession>A0A481S9K5</accession>
<dbReference type="InterPro" id="IPR049552">
    <property type="entry name" value="PKS_DH_N"/>
</dbReference>
<dbReference type="InterPro" id="IPR001227">
    <property type="entry name" value="Ac_transferase_dom_sf"/>
</dbReference>
<comment type="pathway">
    <text evidence="2">Antibiotic biosynthesis.</text>
</comment>
<dbReference type="PROSITE" id="PS00012">
    <property type="entry name" value="PHOSPHOPANTETHEINE"/>
    <property type="match status" value="1"/>
</dbReference>
<evidence type="ECO:0000256" key="6">
    <source>
        <dbReference type="ARBA" id="ARBA00023194"/>
    </source>
</evidence>
<dbReference type="CDD" id="cd08956">
    <property type="entry name" value="KR_3_FAS_SDR_x"/>
    <property type="match status" value="1"/>
</dbReference>
<proteinExistence type="predicted"/>
<feature type="active site" description="Proton donor; for dehydratase activity" evidence="9">
    <location>
        <position position="1133"/>
    </location>
</feature>
<feature type="active site" description="Proton acceptor; for dehydratase activity" evidence="9">
    <location>
        <position position="971"/>
    </location>
</feature>
<gene>
    <name evidence="14" type="primary">ossA6</name>
</gene>
<dbReference type="GO" id="GO:0004315">
    <property type="term" value="F:3-oxoacyl-[acyl-carrier-protein] synthase activity"/>
    <property type="evidence" value="ECO:0007669"/>
    <property type="project" value="InterPro"/>
</dbReference>
<evidence type="ECO:0000256" key="10">
    <source>
        <dbReference type="SAM" id="MobiDB-lite"/>
    </source>
</evidence>
<dbReference type="InterPro" id="IPR020841">
    <property type="entry name" value="PKS_Beta-ketoAc_synthase_dom"/>
</dbReference>
<dbReference type="Pfam" id="PF00109">
    <property type="entry name" value="ketoacyl-synt"/>
    <property type="match status" value="1"/>
</dbReference>
<dbReference type="FunFam" id="3.40.47.10:FF:000019">
    <property type="entry name" value="Polyketide synthase type I"/>
    <property type="match status" value="1"/>
</dbReference>
<dbReference type="PROSITE" id="PS50075">
    <property type="entry name" value="CARRIER"/>
    <property type="match status" value="1"/>
</dbReference>
<dbReference type="InterPro" id="IPR011032">
    <property type="entry name" value="GroES-like_sf"/>
</dbReference>
<dbReference type="PROSITE" id="PS52004">
    <property type="entry name" value="KS3_2"/>
    <property type="match status" value="1"/>
</dbReference>
<dbReference type="SUPFAM" id="SSF51735">
    <property type="entry name" value="NAD(P)-binding Rossmann-fold domains"/>
    <property type="match status" value="3"/>
</dbReference>
<dbReference type="CDD" id="cd05195">
    <property type="entry name" value="enoyl_red"/>
    <property type="match status" value="1"/>
</dbReference>
<evidence type="ECO:0000256" key="5">
    <source>
        <dbReference type="ARBA" id="ARBA00022679"/>
    </source>
</evidence>
<dbReference type="InterPro" id="IPR016036">
    <property type="entry name" value="Malonyl_transacylase_ACP-bd"/>
</dbReference>
<feature type="region of interest" description="N-terminal hotdog fold" evidence="9">
    <location>
        <begin position="939"/>
        <end position="1062"/>
    </location>
</feature>
<organism evidence="14">
    <name type="scientific">Streptomyces ossamyceticus</name>
    <dbReference type="NCBI Taxonomy" id="249581"/>
    <lineage>
        <taxon>Bacteria</taxon>
        <taxon>Bacillati</taxon>
        <taxon>Actinomycetota</taxon>
        <taxon>Actinomycetes</taxon>
        <taxon>Kitasatosporales</taxon>
        <taxon>Streptomycetaceae</taxon>
        <taxon>Streptomyces</taxon>
    </lineage>
</organism>
<dbReference type="GO" id="GO:0006633">
    <property type="term" value="P:fatty acid biosynthetic process"/>
    <property type="evidence" value="ECO:0007669"/>
    <property type="project" value="InterPro"/>
</dbReference>
<dbReference type="CDD" id="cd00833">
    <property type="entry name" value="PKS"/>
    <property type="match status" value="1"/>
</dbReference>
<evidence type="ECO:0000256" key="7">
    <source>
        <dbReference type="ARBA" id="ARBA00023268"/>
    </source>
</evidence>
<dbReference type="Pfam" id="PF08240">
    <property type="entry name" value="ADH_N"/>
    <property type="match status" value="1"/>
</dbReference>
<dbReference type="Pfam" id="PF16197">
    <property type="entry name" value="KAsynt_C_assoc"/>
    <property type="match status" value="1"/>
</dbReference>
<keyword evidence="7" id="KW-0511">Multifunctional enzyme</keyword>
<evidence type="ECO:0000256" key="2">
    <source>
        <dbReference type="ARBA" id="ARBA00004792"/>
    </source>
</evidence>
<keyword evidence="5" id="KW-0808">Transferase</keyword>
<dbReference type="PANTHER" id="PTHR43775:SF51">
    <property type="entry name" value="INACTIVE PHENOLPHTHIOCEROL SYNTHESIS POLYKETIDE SYNTHASE TYPE I PKS1-RELATED"/>
    <property type="match status" value="1"/>
</dbReference>
<evidence type="ECO:0000259" key="12">
    <source>
        <dbReference type="PROSITE" id="PS52004"/>
    </source>
</evidence>
<feature type="domain" description="Carrier" evidence="11">
    <location>
        <begin position="2046"/>
        <end position="2121"/>
    </location>
</feature>
<dbReference type="SUPFAM" id="SSF52151">
    <property type="entry name" value="FabD/lysophospholipase-like"/>
    <property type="match status" value="1"/>
</dbReference>
<dbReference type="EMBL" id="MH763624">
    <property type="protein sequence ID" value="QBG82518.1"/>
    <property type="molecule type" value="Genomic_DNA"/>
</dbReference>
<feature type="region of interest" description="C-terminal hotdog fold" evidence="9">
    <location>
        <begin position="1073"/>
        <end position="1210"/>
    </location>
</feature>
<dbReference type="SMART" id="SM01294">
    <property type="entry name" value="PKS_PP_betabranch"/>
    <property type="match status" value="1"/>
</dbReference>
<dbReference type="InterPro" id="IPR009081">
    <property type="entry name" value="PP-bd_ACP"/>
</dbReference>
<dbReference type="InterPro" id="IPR032821">
    <property type="entry name" value="PKS_assoc"/>
</dbReference>
<dbReference type="InterPro" id="IPR057326">
    <property type="entry name" value="KR_dom"/>
</dbReference>
<dbReference type="PROSITE" id="PS00606">
    <property type="entry name" value="KS3_1"/>
    <property type="match status" value="1"/>
</dbReference>
<dbReference type="SMART" id="SM00825">
    <property type="entry name" value="PKS_KS"/>
    <property type="match status" value="1"/>
</dbReference>
<dbReference type="PROSITE" id="PS52019">
    <property type="entry name" value="PKS_MFAS_DH"/>
    <property type="match status" value="1"/>
</dbReference>
<dbReference type="InterPro" id="IPR055123">
    <property type="entry name" value="SpnB-like_Rossmann"/>
</dbReference>
<dbReference type="InterPro" id="IPR049551">
    <property type="entry name" value="PKS_DH_C"/>
</dbReference>
<evidence type="ECO:0000256" key="1">
    <source>
        <dbReference type="ARBA" id="ARBA00001957"/>
    </source>
</evidence>
<reference evidence="14" key="1">
    <citation type="submission" date="2018-08" db="EMBL/GenBank/DDBJ databases">
        <title>Biosynthetic gene cluster for the macrocyclic polyketide ossamycin, bearing an unusual appended spiroacetal moiety.</title>
        <authorList>
            <person name="Bilyk O."/>
            <person name="Samborskyy M."/>
            <person name="Leadlay P."/>
        </authorList>
    </citation>
    <scope>NUCLEOTIDE SEQUENCE</scope>
    <source>
        <strain evidence="14">DSM 40824</strain>
    </source>
</reference>
<evidence type="ECO:0000256" key="3">
    <source>
        <dbReference type="ARBA" id="ARBA00022450"/>
    </source>
</evidence>
<dbReference type="Pfam" id="PF08659">
    <property type="entry name" value="KR"/>
    <property type="match status" value="1"/>
</dbReference>
<dbReference type="InterPro" id="IPR014031">
    <property type="entry name" value="Ketoacyl_synth_C"/>
</dbReference>
<dbReference type="InterPro" id="IPR013154">
    <property type="entry name" value="ADH-like_N"/>
</dbReference>
<dbReference type="Pfam" id="PF13602">
    <property type="entry name" value="ADH_zinc_N_2"/>
    <property type="match status" value="1"/>
</dbReference>
<dbReference type="InterPro" id="IPR036299">
    <property type="entry name" value="Polyketide_synth_docking_sf"/>
</dbReference>
<evidence type="ECO:0000256" key="4">
    <source>
        <dbReference type="ARBA" id="ARBA00022553"/>
    </source>
</evidence>
<dbReference type="Gene3D" id="3.30.70.3290">
    <property type="match status" value="1"/>
</dbReference>
<dbReference type="InterPro" id="IPR014030">
    <property type="entry name" value="Ketoacyl_synth_N"/>
</dbReference>
<dbReference type="SUPFAM" id="SSF53901">
    <property type="entry name" value="Thiolase-like"/>
    <property type="match status" value="1"/>
</dbReference>
<dbReference type="InterPro" id="IPR013968">
    <property type="entry name" value="PKS_KR"/>
</dbReference>
<protein>
    <submittedName>
        <fullName evidence="14">Polyketide synthase</fullName>
    </submittedName>
</protein>
<dbReference type="GO" id="GO:0031177">
    <property type="term" value="F:phosphopantetheine binding"/>
    <property type="evidence" value="ECO:0007669"/>
    <property type="project" value="InterPro"/>
</dbReference>
<dbReference type="InterPro" id="IPR016039">
    <property type="entry name" value="Thiolase-like"/>
</dbReference>
<dbReference type="InterPro" id="IPR015083">
    <property type="entry name" value="NorB/c/GfsB-D-like_docking"/>
</dbReference>
<dbReference type="Gene3D" id="3.40.47.10">
    <property type="match status" value="1"/>
</dbReference>
<dbReference type="InterPro" id="IPR020806">
    <property type="entry name" value="PKS_PP-bd"/>
</dbReference>
<dbReference type="PANTHER" id="PTHR43775">
    <property type="entry name" value="FATTY ACID SYNTHASE"/>
    <property type="match status" value="1"/>
</dbReference>
<evidence type="ECO:0000256" key="8">
    <source>
        <dbReference type="ARBA" id="ARBA00023315"/>
    </source>
</evidence>
<evidence type="ECO:0000256" key="9">
    <source>
        <dbReference type="PROSITE-ProRule" id="PRU01363"/>
    </source>
</evidence>
<feature type="domain" description="PKS/mFAS DH" evidence="13">
    <location>
        <begin position="939"/>
        <end position="1210"/>
    </location>
</feature>
<dbReference type="SUPFAM" id="SSF47336">
    <property type="entry name" value="ACP-like"/>
    <property type="match status" value="1"/>
</dbReference>
<dbReference type="FunFam" id="3.90.180.10:FF:000032">
    <property type="entry name" value="Probable polyketide synthase pks1"/>
    <property type="match status" value="1"/>
</dbReference>
<dbReference type="SMART" id="SM00829">
    <property type="entry name" value="PKS_ER"/>
    <property type="match status" value="1"/>
</dbReference>
<dbReference type="InterPro" id="IPR036736">
    <property type="entry name" value="ACP-like_sf"/>
</dbReference>
<dbReference type="Pfam" id="PF00550">
    <property type="entry name" value="PP-binding"/>
    <property type="match status" value="1"/>
</dbReference>
<dbReference type="Gene3D" id="3.90.180.10">
    <property type="entry name" value="Medium-chain alcohol dehydrogenases, catalytic domain"/>
    <property type="match status" value="1"/>
</dbReference>
<dbReference type="FunFam" id="3.40.50.720:FF:000209">
    <property type="entry name" value="Polyketide synthase Pks12"/>
    <property type="match status" value="1"/>
</dbReference>
<keyword evidence="4" id="KW-0597">Phosphoprotein</keyword>
<dbReference type="Gene3D" id="1.10.1200.10">
    <property type="entry name" value="ACP-like"/>
    <property type="match status" value="1"/>
</dbReference>
<dbReference type="SMART" id="SM00827">
    <property type="entry name" value="PKS_AT"/>
    <property type="match status" value="1"/>
</dbReference>
<evidence type="ECO:0000259" key="11">
    <source>
        <dbReference type="PROSITE" id="PS50075"/>
    </source>
</evidence>
<dbReference type="Pfam" id="PF21089">
    <property type="entry name" value="PKS_DH_N"/>
    <property type="match status" value="1"/>
</dbReference>
<dbReference type="InterPro" id="IPR020807">
    <property type="entry name" value="PKS_DH"/>
</dbReference>
<keyword evidence="6" id="KW-0045">Antibiotic biosynthesis</keyword>
<dbReference type="GO" id="GO:0004312">
    <property type="term" value="F:fatty acid synthase activity"/>
    <property type="evidence" value="ECO:0007669"/>
    <property type="project" value="TreeGrafter"/>
</dbReference>
<comment type="cofactor">
    <cofactor evidence="1">
        <name>pantetheine 4'-phosphate</name>
        <dbReference type="ChEBI" id="CHEBI:47942"/>
    </cofactor>
</comment>
<keyword evidence="3" id="KW-0596">Phosphopantetheine</keyword>
<dbReference type="InterPro" id="IPR006162">
    <property type="entry name" value="Ppantetheine_attach_site"/>
</dbReference>
<dbReference type="Gene3D" id="3.40.366.10">
    <property type="entry name" value="Malonyl-Coenzyme A Acyl Carrier Protein, domain 2"/>
    <property type="match status" value="1"/>
</dbReference>
<dbReference type="InterPro" id="IPR042104">
    <property type="entry name" value="PKS_dehydratase_sf"/>
</dbReference>
<dbReference type="Pfam" id="PF02801">
    <property type="entry name" value="Ketoacyl-synt_C"/>
    <property type="match status" value="1"/>
</dbReference>
<dbReference type="Gene3D" id="3.40.50.720">
    <property type="entry name" value="NAD(P)-binding Rossmann-like Domain"/>
    <property type="match status" value="1"/>
</dbReference>
<dbReference type="Pfam" id="PF14765">
    <property type="entry name" value="PS-DH"/>
    <property type="match status" value="1"/>
</dbReference>
<feature type="domain" description="Ketosynthase family 3 (KS3)" evidence="12">
    <location>
        <begin position="42"/>
        <end position="467"/>
    </location>
</feature>
<evidence type="ECO:0000259" key="13">
    <source>
        <dbReference type="PROSITE" id="PS52019"/>
    </source>
</evidence>
<dbReference type="InterPro" id="IPR049900">
    <property type="entry name" value="PKS_mFAS_DH"/>
</dbReference>
<dbReference type="InterPro" id="IPR050091">
    <property type="entry name" value="PKS_NRPS_Biosynth_Enz"/>
</dbReference>
<dbReference type="FunFam" id="1.10.1200.10:FF:000007">
    <property type="entry name" value="Probable polyketide synthase pks17"/>
    <property type="match status" value="1"/>
</dbReference>
<dbReference type="SMART" id="SM00826">
    <property type="entry name" value="PKS_DH"/>
    <property type="match status" value="1"/>
</dbReference>
<keyword evidence="8" id="KW-0012">Acyltransferase</keyword>
<dbReference type="InterPro" id="IPR020843">
    <property type="entry name" value="ER"/>
</dbReference>
<dbReference type="Pfam" id="PF22953">
    <property type="entry name" value="SpnB_Rossmann"/>
    <property type="match status" value="1"/>
</dbReference>
<evidence type="ECO:0000313" key="14">
    <source>
        <dbReference type="EMBL" id="QBG82518.1"/>
    </source>
</evidence>
<dbReference type="InterPro" id="IPR014043">
    <property type="entry name" value="Acyl_transferase_dom"/>
</dbReference>
<dbReference type="InterPro" id="IPR036291">
    <property type="entry name" value="NAD(P)-bd_dom_sf"/>
</dbReference>